<evidence type="ECO:0000313" key="3">
    <source>
        <dbReference type="Proteomes" id="UP000236884"/>
    </source>
</evidence>
<feature type="chain" id="PRO_5006615755" evidence="1">
    <location>
        <begin position="24"/>
        <end position="149"/>
    </location>
</feature>
<dbReference type="AlphaFoldDB" id="A0A0S3PTU9"/>
<dbReference type="OrthoDB" id="9808546at2"/>
<organism evidence="2 3">
    <name type="scientific">Variibacter gotjawalensis</name>
    <dbReference type="NCBI Taxonomy" id="1333996"/>
    <lineage>
        <taxon>Bacteria</taxon>
        <taxon>Pseudomonadati</taxon>
        <taxon>Pseudomonadota</taxon>
        <taxon>Alphaproteobacteria</taxon>
        <taxon>Hyphomicrobiales</taxon>
        <taxon>Nitrobacteraceae</taxon>
        <taxon>Variibacter</taxon>
    </lineage>
</organism>
<proteinExistence type="predicted"/>
<dbReference type="EMBL" id="AP014946">
    <property type="protein sequence ID" value="BAT59248.1"/>
    <property type="molecule type" value="Genomic_DNA"/>
</dbReference>
<protein>
    <submittedName>
        <fullName evidence="2">Uncharacterized protein</fullName>
    </submittedName>
</protein>
<dbReference type="KEGG" id="vgo:GJW-30_1_01779"/>
<gene>
    <name evidence="2" type="ORF">GJW-30_1_01779</name>
</gene>
<sequence>MLRHLAFVSLIAAIAGAVSPAQAAGWLEKNFWLSGPRYDAELPACDHPSALSHITSAFARKEGHFWNSEMRIEEFLAVRQVAIRPWAVDTIPRRFCTGQVVTSDGKKRRVNYSIIEDAAAIGASWGVEWCVVGMDRNWAYNPACRMALP</sequence>
<dbReference type="RefSeq" id="WP_096358742.1">
    <property type="nucleotide sequence ID" value="NZ_AP014946.1"/>
</dbReference>
<dbReference type="Proteomes" id="UP000236884">
    <property type="component" value="Chromosome"/>
</dbReference>
<feature type="signal peptide" evidence="1">
    <location>
        <begin position="1"/>
        <end position="23"/>
    </location>
</feature>
<evidence type="ECO:0000256" key="1">
    <source>
        <dbReference type="SAM" id="SignalP"/>
    </source>
</evidence>
<keyword evidence="1" id="KW-0732">Signal</keyword>
<reference evidence="2 3" key="1">
    <citation type="submission" date="2015-08" db="EMBL/GenBank/DDBJ databases">
        <title>Investigation of the bacterial diversity of lava forest soil.</title>
        <authorList>
            <person name="Lee J.S."/>
        </authorList>
    </citation>
    <scope>NUCLEOTIDE SEQUENCE [LARGE SCALE GENOMIC DNA]</scope>
    <source>
        <strain evidence="2 3">GJW-30</strain>
    </source>
</reference>
<accession>A0A0S3PTU9</accession>
<evidence type="ECO:0000313" key="2">
    <source>
        <dbReference type="EMBL" id="BAT59248.1"/>
    </source>
</evidence>
<name>A0A0S3PTU9_9BRAD</name>
<keyword evidence="3" id="KW-1185">Reference proteome</keyword>